<feature type="coiled-coil region" evidence="1">
    <location>
        <begin position="120"/>
        <end position="154"/>
    </location>
</feature>
<proteinExistence type="predicted"/>
<dbReference type="Proteomes" id="UP000467841">
    <property type="component" value="Unassembled WGS sequence"/>
</dbReference>
<evidence type="ECO:0000259" key="3">
    <source>
        <dbReference type="Pfam" id="PF22936"/>
    </source>
</evidence>
<feature type="compositionally biased region" description="Basic and acidic residues" evidence="2">
    <location>
        <begin position="43"/>
        <end position="52"/>
    </location>
</feature>
<keyword evidence="1" id="KW-0175">Coiled coil</keyword>
<evidence type="ECO:0000313" key="5">
    <source>
        <dbReference type="Proteomes" id="UP000467841"/>
    </source>
</evidence>
<evidence type="ECO:0000256" key="1">
    <source>
        <dbReference type="SAM" id="Coils"/>
    </source>
</evidence>
<evidence type="ECO:0000313" key="4">
    <source>
        <dbReference type="EMBL" id="CAA7058103.1"/>
    </source>
</evidence>
<dbReference type="InterPro" id="IPR054722">
    <property type="entry name" value="PolX-like_BBD"/>
</dbReference>
<feature type="region of interest" description="Disordered" evidence="2">
    <location>
        <begin position="252"/>
        <end position="272"/>
    </location>
</feature>
<evidence type="ECO:0000256" key="2">
    <source>
        <dbReference type="SAM" id="MobiDB-lite"/>
    </source>
</evidence>
<dbReference type="OrthoDB" id="1932348at2759"/>
<dbReference type="Pfam" id="PF22936">
    <property type="entry name" value="Pol_BBD"/>
    <property type="match status" value="1"/>
</dbReference>
<comment type="caution">
    <text evidence="4">The sequence shown here is derived from an EMBL/GenBank/DDBJ whole genome shotgun (WGS) entry which is preliminary data.</text>
</comment>
<sequence>MGRSKVILDAGKYGYWKSRMRLNIRSIDDVTYYKCKGLGHTHQECESDERQGKSMISVADEESKEDTYEDEEISNFVAFAGISEFVEERKGSESDTDDSSSDEEDEIDIYESFKEVRDALVETGKENLELKKENARLEEKVGELQKALQAEKDLNMDNLNIMLEKMEAVKRADDITKEYFLEKENSRSLQAELDQHRKQLKMLTGTKELDKILSLGRVGKSNLGLGYSTGSGSTGKTVTFVSGGIAQDVVQAETRSSAQKPDPILRSGNRGKTTMGLGYEAKKVSNARASHRHRGHQGKQCYFCGVVGHIKAFCNKFCARVDHAWRQGRYYWNHGLNQVFIRKTDLYQNPARRTAPGGTRQRFCSNMALFEESNEVDNTGTWYFDSGCSRHMTGMKENLQDVKQLKGGKVTFGCGTKGTIQGKGRTSEEQPQLMNVYLVQGLKSNLISVSQLCDEAIGTHEYSHLTTLVNKEIVRGVPKLKGCEKIVCGPCNQGKQVKVQHKKVPDVQSKSALDLVHMDFMGPMQVESIGQTLCLCSSG</sequence>
<feature type="domain" description="Retrovirus-related Pol polyprotein from transposon TNT 1-94-like beta-barrel" evidence="3">
    <location>
        <begin position="382"/>
        <end position="455"/>
    </location>
</feature>
<dbReference type="AlphaFoldDB" id="A0A6D2KXR9"/>
<dbReference type="EMBL" id="CACVBM020001718">
    <property type="protein sequence ID" value="CAA7058103.1"/>
    <property type="molecule type" value="Genomic_DNA"/>
</dbReference>
<organism evidence="4 5">
    <name type="scientific">Microthlaspi erraticum</name>
    <dbReference type="NCBI Taxonomy" id="1685480"/>
    <lineage>
        <taxon>Eukaryota</taxon>
        <taxon>Viridiplantae</taxon>
        <taxon>Streptophyta</taxon>
        <taxon>Embryophyta</taxon>
        <taxon>Tracheophyta</taxon>
        <taxon>Spermatophyta</taxon>
        <taxon>Magnoliopsida</taxon>
        <taxon>eudicotyledons</taxon>
        <taxon>Gunneridae</taxon>
        <taxon>Pentapetalae</taxon>
        <taxon>rosids</taxon>
        <taxon>malvids</taxon>
        <taxon>Brassicales</taxon>
        <taxon>Brassicaceae</taxon>
        <taxon>Coluteocarpeae</taxon>
        <taxon>Microthlaspi</taxon>
    </lineage>
</organism>
<gene>
    <name evidence="4" type="ORF">MERR_LOCUS45339</name>
</gene>
<reference evidence="4" key="1">
    <citation type="submission" date="2020-01" db="EMBL/GenBank/DDBJ databases">
        <authorList>
            <person name="Mishra B."/>
        </authorList>
    </citation>
    <scope>NUCLEOTIDE SEQUENCE [LARGE SCALE GENOMIC DNA]</scope>
</reference>
<protein>
    <recommendedName>
        <fullName evidence="3">Retrovirus-related Pol polyprotein from transposon TNT 1-94-like beta-barrel domain-containing protein</fullName>
    </recommendedName>
</protein>
<feature type="region of interest" description="Disordered" evidence="2">
    <location>
        <begin position="43"/>
        <end position="70"/>
    </location>
</feature>
<name>A0A6D2KXR9_9BRAS</name>
<feature type="compositionally biased region" description="Acidic residues" evidence="2">
    <location>
        <begin position="59"/>
        <end position="70"/>
    </location>
</feature>
<keyword evidence="5" id="KW-1185">Reference proteome</keyword>
<accession>A0A6D2KXR9</accession>